<dbReference type="AlphaFoldDB" id="A0A4Y7TL07"/>
<evidence type="ECO:0000313" key="1">
    <source>
        <dbReference type="EMBL" id="TEB34863.1"/>
    </source>
</evidence>
<accession>A0A4Y7TL07</accession>
<keyword evidence="2" id="KW-1185">Reference proteome</keyword>
<proteinExistence type="predicted"/>
<dbReference type="EMBL" id="QPFP01000008">
    <property type="protein sequence ID" value="TEB34863.1"/>
    <property type="molecule type" value="Genomic_DNA"/>
</dbReference>
<dbReference type="OrthoDB" id="3251057at2759"/>
<protein>
    <submittedName>
        <fullName evidence="1">Uncharacterized protein</fullName>
    </submittedName>
</protein>
<gene>
    <name evidence="1" type="ORF">FA13DRAFT_1581416</name>
</gene>
<evidence type="ECO:0000313" key="2">
    <source>
        <dbReference type="Proteomes" id="UP000298030"/>
    </source>
</evidence>
<feature type="non-terminal residue" evidence="1">
    <location>
        <position position="75"/>
    </location>
</feature>
<feature type="non-terminal residue" evidence="1">
    <location>
        <position position="1"/>
    </location>
</feature>
<dbReference type="Proteomes" id="UP000298030">
    <property type="component" value="Unassembled WGS sequence"/>
</dbReference>
<sequence length="75" mass="8342">YNKAVVYSMRDEAILAMEDKGIILSTRDVNKALAIMPKVSGLARRVHDSAVLKERFDNLVAGDPTQNGMKHSLDR</sequence>
<reference evidence="1 2" key="1">
    <citation type="journal article" date="2019" name="Nat. Ecol. Evol.">
        <title>Megaphylogeny resolves global patterns of mushroom evolution.</title>
        <authorList>
            <person name="Varga T."/>
            <person name="Krizsan K."/>
            <person name="Foldi C."/>
            <person name="Dima B."/>
            <person name="Sanchez-Garcia M."/>
            <person name="Sanchez-Ramirez S."/>
            <person name="Szollosi G.J."/>
            <person name="Szarkandi J.G."/>
            <person name="Papp V."/>
            <person name="Albert L."/>
            <person name="Andreopoulos W."/>
            <person name="Angelini C."/>
            <person name="Antonin V."/>
            <person name="Barry K.W."/>
            <person name="Bougher N.L."/>
            <person name="Buchanan P."/>
            <person name="Buyck B."/>
            <person name="Bense V."/>
            <person name="Catcheside P."/>
            <person name="Chovatia M."/>
            <person name="Cooper J."/>
            <person name="Damon W."/>
            <person name="Desjardin D."/>
            <person name="Finy P."/>
            <person name="Geml J."/>
            <person name="Haridas S."/>
            <person name="Hughes K."/>
            <person name="Justo A."/>
            <person name="Karasinski D."/>
            <person name="Kautmanova I."/>
            <person name="Kiss B."/>
            <person name="Kocsube S."/>
            <person name="Kotiranta H."/>
            <person name="LaButti K.M."/>
            <person name="Lechner B.E."/>
            <person name="Liimatainen K."/>
            <person name="Lipzen A."/>
            <person name="Lukacs Z."/>
            <person name="Mihaltcheva S."/>
            <person name="Morgado L.N."/>
            <person name="Niskanen T."/>
            <person name="Noordeloos M.E."/>
            <person name="Ohm R.A."/>
            <person name="Ortiz-Santana B."/>
            <person name="Ovrebo C."/>
            <person name="Racz N."/>
            <person name="Riley R."/>
            <person name="Savchenko A."/>
            <person name="Shiryaev A."/>
            <person name="Soop K."/>
            <person name="Spirin V."/>
            <person name="Szebenyi C."/>
            <person name="Tomsovsky M."/>
            <person name="Tulloss R.E."/>
            <person name="Uehling J."/>
            <person name="Grigoriev I.V."/>
            <person name="Vagvolgyi C."/>
            <person name="Papp T."/>
            <person name="Martin F.M."/>
            <person name="Miettinen O."/>
            <person name="Hibbett D.S."/>
            <person name="Nagy L.G."/>
        </authorList>
    </citation>
    <scope>NUCLEOTIDE SEQUENCE [LARGE SCALE GENOMIC DNA]</scope>
    <source>
        <strain evidence="1 2">FP101781</strain>
    </source>
</reference>
<name>A0A4Y7TL07_COPMI</name>
<organism evidence="1 2">
    <name type="scientific">Coprinellus micaceus</name>
    <name type="common">Glistening ink-cap mushroom</name>
    <name type="synonym">Coprinus micaceus</name>
    <dbReference type="NCBI Taxonomy" id="71717"/>
    <lineage>
        <taxon>Eukaryota</taxon>
        <taxon>Fungi</taxon>
        <taxon>Dikarya</taxon>
        <taxon>Basidiomycota</taxon>
        <taxon>Agaricomycotina</taxon>
        <taxon>Agaricomycetes</taxon>
        <taxon>Agaricomycetidae</taxon>
        <taxon>Agaricales</taxon>
        <taxon>Agaricineae</taxon>
        <taxon>Psathyrellaceae</taxon>
        <taxon>Coprinellus</taxon>
    </lineage>
</organism>
<comment type="caution">
    <text evidence="1">The sequence shown here is derived from an EMBL/GenBank/DDBJ whole genome shotgun (WGS) entry which is preliminary data.</text>
</comment>